<dbReference type="STRING" id="1001994.MY1_0711"/>
<evidence type="ECO:0000256" key="1">
    <source>
        <dbReference type="ARBA" id="ARBA00022553"/>
    </source>
</evidence>
<sequence>MHFLLVDDNAEITKIMSKYFTKKGHMCTVTNDGRNALEILQGQKFDATLLDLAMPEFSGRDVVMHLKNNGKINDHNIVCLTASSPSGEYEDELRIMGVKAILKKPIDPDVLLDFMNQFQIKH</sequence>
<dbReference type="GO" id="GO:0000160">
    <property type="term" value="P:phosphorelay signal transduction system"/>
    <property type="evidence" value="ECO:0007669"/>
    <property type="project" value="InterPro"/>
</dbReference>
<dbReference type="InterPro" id="IPR001789">
    <property type="entry name" value="Sig_transdc_resp-reg_receiver"/>
</dbReference>
<comment type="caution">
    <text evidence="3">The sequence shown here is derived from an EMBL/GenBank/DDBJ whole genome shotgun (WGS) entry which is preliminary data.</text>
</comment>
<dbReference type="Gene3D" id="3.40.50.2300">
    <property type="match status" value="1"/>
</dbReference>
<proteinExistence type="predicted"/>
<dbReference type="PANTHER" id="PTHR44591:SF3">
    <property type="entry name" value="RESPONSE REGULATORY DOMAIN-CONTAINING PROTEIN"/>
    <property type="match status" value="1"/>
</dbReference>
<dbReference type="InterPro" id="IPR011006">
    <property type="entry name" value="CheY-like_superfamily"/>
</dbReference>
<accession>F9CW22</accession>
<dbReference type="Pfam" id="PF00072">
    <property type="entry name" value="Response_reg"/>
    <property type="match status" value="1"/>
</dbReference>
<evidence type="ECO:0000313" key="3">
    <source>
        <dbReference type="EMBL" id="EGP93474.1"/>
    </source>
</evidence>
<dbReference type="PROSITE" id="PS50110">
    <property type="entry name" value="RESPONSE_REGULATORY"/>
    <property type="match status" value="1"/>
</dbReference>
<dbReference type="EMBL" id="AFPU01000001">
    <property type="protein sequence ID" value="EGP93474.1"/>
    <property type="molecule type" value="Genomic_DNA"/>
</dbReference>
<dbReference type="PANTHER" id="PTHR44591">
    <property type="entry name" value="STRESS RESPONSE REGULATOR PROTEIN 1"/>
    <property type="match status" value="1"/>
</dbReference>
<name>F9CW22_9ARCH</name>
<dbReference type="AlphaFoldDB" id="F9CW22"/>
<dbReference type="SUPFAM" id="SSF52172">
    <property type="entry name" value="CheY-like"/>
    <property type="match status" value="1"/>
</dbReference>
<reference evidence="3 4" key="1">
    <citation type="journal article" date="2011" name="J. Bacteriol.">
        <title>Genome Sequence of an Ammonia-Oxidizing Soil Archaeon, "Candidatus Nitrosoarchaeum koreensis" MY1.</title>
        <authorList>
            <person name="Kim B.K."/>
            <person name="Jung M.Y."/>
            <person name="Yu D.S."/>
            <person name="Park S.J."/>
            <person name="Oh T.K."/>
            <person name="Rhee S.K."/>
            <person name="Kim J.F."/>
        </authorList>
    </citation>
    <scope>NUCLEOTIDE SEQUENCE [LARGE SCALE GENOMIC DNA]</scope>
    <source>
        <strain evidence="3 4">MY1</strain>
    </source>
</reference>
<keyword evidence="4" id="KW-1185">Reference proteome</keyword>
<dbReference type="SMART" id="SM00448">
    <property type="entry name" value="REC"/>
    <property type="match status" value="1"/>
</dbReference>
<keyword evidence="1" id="KW-0597">Phosphoprotein</keyword>
<dbReference type="CDD" id="cd17546">
    <property type="entry name" value="REC_hyHK_CKI1_RcsC-like"/>
    <property type="match status" value="1"/>
</dbReference>
<organism evidence="3 4">
    <name type="scientific">Nitrosarchaeum koreense MY1</name>
    <dbReference type="NCBI Taxonomy" id="1001994"/>
    <lineage>
        <taxon>Archaea</taxon>
        <taxon>Nitrososphaerota</taxon>
        <taxon>Nitrososphaeria</taxon>
        <taxon>Nitrosopumilales</taxon>
        <taxon>Nitrosopumilaceae</taxon>
        <taxon>Nitrosarchaeum</taxon>
    </lineage>
</organism>
<evidence type="ECO:0000313" key="4">
    <source>
        <dbReference type="Proteomes" id="UP000004440"/>
    </source>
</evidence>
<protein>
    <submittedName>
        <fullName evidence="3">Response regulator receiver protein</fullName>
    </submittedName>
</protein>
<dbReference type="InterPro" id="IPR050595">
    <property type="entry name" value="Bact_response_regulator"/>
</dbReference>
<gene>
    <name evidence="3" type="ORF">MY1_0711</name>
</gene>
<evidence type="ECO:0000259" key="2">
    <source>
        <dbReference type="PROSITE" id="PS50110"/>
    </source>
</evidence>
<feature type="domain" description="Response regulatory" evidence="2">
    <location>
        <begin position="2"/>
        <end position="119"/>
    </location>
</feature>
<dbReference type="Proteomes" id="UP000004440">
    <property type="component" value="Unassembled WGS sequence"/>
</dbReference>